<dbReference type="STRING" id="1909395.BKM31_11865"/>
<dbReference type="AlphaFoldDB" id="A0A1U9ZVV0"/>
<dbReference type="InterPro" id="IPR011042">
    <property type="entry name" value="6-blade_b-propeller_TolB-like"/>
</dbReference>
<keyword evidence="1" id="KW-0472">Membrane</keyword>
<keyword evidence="1" id="KW-0812">Transmembrane</keyword>
<dbReference type="EMBL" id="CP017717">
    <property type="protein sequence ID" value="AQZ62074.1"/>
    <property type="molecule type" value="Genomic_DNA"/>
</dbReference>
<reference evidence="3" key="1">
    <citation type="journal article" date="2017" name="Med. Chem. Commun.">
        <title>Nonomuraea sp. ATCC 55076 harbours the largest actinomycete chromosome to date and the kistamicin biosynthetic gene cluster.</title>
        <authorList>
            <person name="Nazari B."/>
            <person name="Forneris C.C."/>
            <person name="Gibson M.I."/>
            <person name="Moon K."/>
            <person name="Schramma K.R."/>
            <person name="Seyedsayamdost M.R."/>
        </authorList>
    </citation>
    <scope>NUCLEOTIDE SEQUENCE [LARGE SCALE GENOMIC DNA]</scope>
    <source>
        <strain evidence="3">ATCC 55076</strain>
    </source>
</reference>
<evidence type="ECO:0000256" key="1">
    <source>
        <dbReference type="SAM" id="Phobius"/>
    </source>
</evidence>
<dbReference type="KEGG" id="noa:BKM31_11865"/>
<dbReference type="SUPFAM" id="SSF82171">
    <property type="entry name" value="DPP6 N-terminal domain-like"/>
    <property type="match status" value="1"/>
</dbReference>
<dbReference type="Proteomes" id="UP000190797">
    <property type="component" value="Chromosome"/>
</dbReference>
<proteinExistence type="predicted"/>
<evidence type="ECO:0000313" key="3">
    <source>
        <dbReference type="Proteomes" id="UP000190797"/>
    </source>
</evidence>
<organism evidence="2 3">
    <name type="scientific">[Actinomadura] parvosata subsp. kistnae</name>
    <dbReference type="NCBI Taxonomy" id="1909395"/>
    <lineage>
        <taxon>Bacteria</taxon>
        <taxon>Bacillati</taxon>
        <taxon>Actinomycetota</taxon>
        <taxon>Actinomycetes</taxon>
        <taxon>Streptosporangiales</taxon>
        <taxon>Streptosporangiaceae</taxon>
        <taxon>Nonomuraea</taxon>
    </lineage>
</organism>
<sequence>MTRLREALDGIAEEAPLVDLLDTVVAGHRRRRRISLALAAVATAAAVGAAGTAVALPWRWSAAPAGPQQQANAVPDLPGGKVGPLGYAYRTKCERVAEPPGLDCDDVEWRVVTTAGKTYRLPQALARNDDGHDAPVALSRDGRKLAYYSRDAQAHVVRDMLTGAEVAAPPMPQDKIGTGSMLVVSDDGRYLVFDPREGSKYPGVLIDTSTGKRTTINGRYEPVAIKDGVVELIRYIKTDLWFMPVTGGGKPVRFDGTFVAPSEPAPDQRTVVAFDHGKYGRNTRPVLTVLDVSTGRAVREITVTGLSADRGYLTPTIWRDATEVEVKFDGKRGWELYALNVTTGKARLLKRYDTKLSNLTLPGEAAGIGL</sequence>
<protein>
    <recommendedName>
        <fullName evidence="4">WD40 repeat domain-containing protein</fullName>
    </recommendedName>
</protein>
<feature type="transmembrane region" description="Helical" evidence="1">
    <location>
        <begin position="36"/>
        <end position="60"/>
    </location>
</feature>
<keyword evidence="3" id="KW-1185">Reference proteome</keyword>
<dbReference type="OrthoDB" id="3541604at2"/>
<evidence type="ECO:0008006" key="4">
    <source>
        <dbReference type="Google" id="ProtNLM"/>
    </source>
</evidence>
<keyword evidence="1" id="KW-1133">Transmembrane helix</keyword>
<dbReference type="Gene3D" id="2.120.10.30">
    <property type="entry name" value="TolB, C-terminal domain"/>
    <property type="match status" value="1"/>
</dbReference>
<name>A0A1U9ZVV0_9ACTN</name>
<evidence type="ECO:0000313" key="2">
    <source>
        <dbReference type="EMBL" id="AQZ62074.1"/>
    </source>
</evidence>
<accession>A0A1U9ZVV0</accession>
<gene>
    <name evidence="2" type="ORF">BKM31_11865</name>
</gene>
<dbReference type="RefSeq" id="WP_080038217.1">
    <property type="nucleotide sequence ID" value="NZ_CP017717.1"/>
</dbReference>